<organism evidence="1 2">
    <name type="scientific">Hyalangium rubrum</name>
    <dbReference type="NCBI Taxonomy" id="3103134"/>
    <lineage>
        <taxon>Bacteria</taxon>
        <taxon>Pseudomonadati</taxon>
        <taxon>Myxococcota</taxon>
        <taxon>Myxococcia</taxon>
        <taxon>Myxococcales</taxon>
        <taxon>Cystobacterineae</taxon>
        <taxon>Archangiaceae</taxon>
        <taxon>Hyalangium</taxon>
    </lineage>
</organism>
<dbReference type="Proteomes" id="UP001291309">
    <property type="component" value="Unassembled WGS sequence"/>
</dbReference>
<name>A0ABU5H231_9BACT</name>
<dbReference type="EMBL" id="JAXIVS010000003">
    <property type="protein sequence ID" value="MDY7227167.1"/>
    <property type="molecule type" value="Genomic_DNA"/>
</dbReference>
<evidence type="ECO:0008006" key="3">
    <source>
        <dbReference type="Google" id="ProtNLM"/>
    </source>
</evidence>
<evidence type="ECO:0000313" key="1">
    <source>
        <dbReference type="EMBL" id="MDY7227167.1"/>
    </source>
</evidence>
<protein>
    <recommendedName>
        <fullName evidence="3">Transposase</fullName>
    </recommendedName>
</protein>
<accession>A0ABU5H231</accession>
<keyword evidence="2" id="KW-1185">Reference proteome</keyword>
<reference evidence="1 2" key="1">
    <citation type="submission" date="2023-12" db="EMBL/GenBank/DDBJ databases">
        <title>the genome sequence of Hyalangium sp. s54d21.</title>
        <authorList>
            <person name="Zhang X."/>
        </authorList>
    </citation>
    <scope>NUCLEOTIDE SEQUENCE [LARGE SCALE GENOMIC DNA]</scope>
    <source>
        <strain evidence="2">s54d21</strain>
    </source>
</reference>
<feature type="non-terminal residue" evidence="1">
    <location>
        <position position="1"/>
    </location>
</feature>
<gene>
    <name evidence="1" type="ORF">SYV04_12225</name>
</gene>
<proteinExistence type="predicted"/>
<evidence type="ECO:0000313" key="2">
    <source>
        <dbReference type="Proteomes" id="UP001291309"/>
    </source>
</evidence>
<comment type="caution">
    <text evidence="1">The sequence shown here is derived from an EMBL/GenBank/DDBJ whole genome shotgun (WGS) entry which is preliminary data.</text>
</comment>
<sequence length="91" mass="10748">RLVRLHWAIENRHHWTLDRVLEEDDRQPCLHSRSALEVTAWLRVLAYNLLSAWRVRLPLKDRLPVAWVRACEMLRDALVHGRAEVPLPTLA</sequence>